<sequence length="34" mass="4020">MHGRTACVFNEMESQSSVLRDVYRYEHEECVNAE</sequence>
<proteinExistence type="predicted"/>
<comment type="caution">
    <text evidence="1">The sequence shown here is derived from an EMBL/GenBank/DDBJ whole genome shotgun (WGS) entry which is preliminary data.</text>
</comment>
<name>A0A5C6AAR8_9BACT</name>
<dbReference type="AlphaFoldDB" id="A0A5C6AAR8"/>
<organism evidence="1 2">
    <name type="scientific">Neorhodopirellula pilleata</name>
    <dbReference type="NCBI Taxonomy" id="2714738"/>
    <lineage>
        <taxon>Bacteria</taxon>
        <taxon>Pseudomonadati</taxon>
        <taxon>Planctomycetota</taxon>
        <taxon>Planctomycetia</taxon>
        <taxon>Pirellulales</taxon>
        <taxon>Pirellulaceae</taxon>
        <taxon>Neorhodopirellula</taxon>
    </lineage>
</organism>
<evidence type="ECO:0000313" key="1">
    <source>
        <dbReference type="EMBL" id="TWT96457.1"/>
    </source>
</evidence>
<reference evidence="1 2" key="1">
    <citation type="submission" date="2019-02" db="EMBL/GenBank/DDBJ databases">
        <title>Deep-cultivation of Planctomycetes and their phenomic and genomic characterization uncovers novel biology.</title>
        <authorList>
            <person name="Wiegand S."/>
            <person name="Jogler M."/>
            <person name="Boedeker C."/>
            <person name="Pinto D."/>
            <person name="Vollmers J."/>
            <person name="Rivas-Marin E."/>
            <person name="Kohn T."/>
            <person name="Peeters S.H."/>
            <person name="Heuer A."/>
            <person name="Rast P."/>
            <person name="Oberbeckmann S."/>
            <person name="Bunk B."/>
            <person name="Jeske O."/>
            <person name="Meyerdierks A."/>
            <person name="Storesund J.E."/>
            <person name="Kallscheuer N."/>
            <person name="Luecker S."/>
            <person name="Lage O.M."/>
            <person name="Pohl T."/>
            <person name="Merkel B.J."/>
            <person name="Hornburger P."/>
            <person name="Mueller R.-W."/>
            <person name="Bruemmer F."/>
            <person name="Labrenz M."/>
            <person name="Spormann A.M."/>
            <person name="Op Den Camp H."/>
            <person name="Overmann J."/>
            <person name="Amann R."/>
            <person name="Jetten M.S.M."/>
            <person name="Mascher T."/>
            <person name="Medema M.H."/>
            <person name="Devos D.P."/>
            <person name="Kaster A.-K."/>
            <person name="Ovreas L."/>
            <person name="Rohde M."/>
            <person name="Galperin M.Y."/>
            <person name="Jogler C."/>
        </authorList>
    </citation>
    <scope>NUCLEOTIDE SEQUENCE [LARGE SCALE GENOMIC DNA]</scope>
    <source>
        <strain evidence="1 2">Pla100</strain>
    </source>
</reference>
<evidence type="ECO:0000313" key="2">
    <source>
        <dbReference type="Proteomes" id="UP000316213"/>
    </source>
</evidence>
<dbReference type="Proteomes" id="UP000316213">
    <property type="component" value="Unassembled WGS sequence"/>
</dbReference>
<protein>
    <submittedName>
        <fullName evidence="1">Uncharacterized protein</fullName>
    </submittedName>
</protein>
<dbReference type="EMBL" id="SJPM01000005">
    <property type="protein sequence ID" value="TWT96457.1"/>
    <property type="molecule type" value="Genomic_DNA"/>
</dbReference>
<keyword evidence="2" id="KW-1185">Reference proteome</keyword>
<accession>A0A5C6AAR8</accession>
<gene>
    <name evidence="1" type="ORF">Pla100_29370</name>
</gene>